<dbReference type="AlphaFoldDB" id="A0A6P2CYH9"/>
<evidence type="ECO:0000313" key="3">
    <source>
        <dbReference type="Proteomes" id="UP000464178"/>
    </source>
</evidence>
<keyword evidence="1" id="KW-0812">Transmembrane</keyword>
<protein>
    <submittedName>
        <fullName evidence="2">Uncharacterized protein</fullName>
    </submittedName>
</protein>
<dbReference type="Proteomes" id="UP000464178">
    <property type="component" value="Chromosome"/>
</dbReference>
<keyword evidence="3" id="KW-1185">Reference proteome</keyword>
<feature type="transmembrane region" description="Helical" evidence="1">
    <location>
        <begin position="12"/>
        <end position="34"/>
    </location>
</feature>
<proteinExistence type="predicted"/>
<evidence type="ECO:0000313" key="2">
    <source>
        <dbReference type="EMBL" id="VTR92260.1"/>
    </source>
</evidence>
<dbReference type="KEGG" id="gms:SOIL9_54540"/>
<keyword evidence="1" id="KW-1133">Transmembrane helix</keyword>
<name>A0A6P2CYH9_9BACT</name>
<keyword evidence="1" id="KW-0472">Membrane</keyword>
<dbReference type="EMBL" id="LR593886">
    <property type="protein sequence ID" value="VTR92260.1"/>
    <property type="molecule type" value="Genomic_DNA"/>
</dbReference>
<evidence type="ECO:0000256" key="1">
    <source>
        <dbReference type="SAM" id="Phobius"/>
    </source>
</evidence>
<organism evidence="2 3">
    <name type="scientific">Gemmata massiliana</name>
    <dbReference type="NCBI Taxonomy" id="1210884"/>
    <lineage>
        <taxon>Bacteria</taxon>
        <taxon>Pseudomonadati</taxon>
        <taxon>Planctomycetota</taxon>
        <taxon>Planctomycetia</taxon>
        <taxon>Gemmatales</taxon>
        <taxon>Gemmataceae</taxon>
        <taxon>Gemmata</taxon>
    </lineage>
</organism>
<sequence length="75" mass="8247">MSIEDAIAKDLVAVLFVTFLFGGGALWLIVATIAEQWRKLRVADRNAALKQSMIERGYRPDEIVRVLNAASGDGQ</sequence>
<dbReference type="RefSeq" id="WP_162667154.1">
    <property type="nucleotide sequence ID" value="NZ_LR593886.1"/>
</dbReference>
<reference evidence="2 3" key="1">
    <citation type="submission" date="2019-05" db="EMBL/GenBank/DDBJ databases">
        <authorList>
            <consortium name="Science for Life Laboratories"/>
        </authorList>
    </citation>
    <scope>NUCLEOTIDE SEQUENCE [LARGE SCALE GENOMIC DNA]</scope>
    <source>
        <strain evidence="2">Soil9</strain>
    </source>
</reference>
<gene>
    <name evidence="2" type="ORF">SOIL9_54540</name>
</gene>
<accession>A0A6P2CYH9</accession>